<dbReference type="Proteomes" id="UP000092154">
    <property type="component" value="Unassembled WGS sequence"/>
</dbReference>
<protein>
    <submittedName>
        <fullName evidence="1">Uncharacterized protein</fullName>
    </submittedName>
</protein>
<dbReference type="AlphaFoldDB" id="A0A1B7N2L8"/>
<dbReference type="EMBL" id="KV448264">
    <property type="protein sequence ID" value="OAX39073.1"/>
    <property type="molecule type" value="Genomic_DNA"/>
</dbReference>
<accession>A0A1B7N2L8</accession>
<name>A0A1B7N2L8_9AGAM</name>
<evidence type="ECO:0000313" key="1">
    <source>
        <dbReference type="EMBL" id="OAX39073.1"/>
    </source>
</evidence>
<keyword evidence="2" id="KW-1185">Reference proteome</keyword>
<reference evidence="1 2" key="1">
    <citation type="submission" date="2016-06" db="EMBL/GenBank/DDBJ databases">
        <title>Comparative genomics of the ectomycorrhizal sister species Rhizopogon vinicolor and Rhizopogon vesiculosus (Basidiomycota: Boletales) reveals a divergence of the mating type B locus.</title>
        <authorList>
            <consortium name="DOE Joint Genome Institute"/>
            <person name="Mujic A.B."/>
            <person name="Kuo A."/>
            <person name="Tritt A."/>
            <person name="Lipzen A."/>
            <person name="Chen C."/>
            <person name="Johnson J."/>
            <person name="Sharma A."/>
            <person name="Barry K."/>
            <person name="Grigoriev I.V."/>
            <person name="Spatafora J.W."/>
        </authorList>
    </citation>
    <scope>NUCLEOTIDE SEQUENCE [LARGE SCALE GENOMIC DNA]</scope>
    <source>
        <strain evidence="1 2">AM-OR11-026</strain>
    </source>
</reference>
<organism evidence="1 2">
    <name type="scientific">Rhizopogon vinicolor AM-OR11-026</name>
    <dbReference type="NCBI Taxonomy" id="1314800"/>
    <lineage>
        <taxon>Eukaryota</taxon>
        <taxon>Fungi</taxon>
        <taxon>Dikarya</taxon>
        <taxon>Basidiomycota</taxon>
        <taxon>Agaricomycotina</taxon>
        <taxon>Agaricomycetes</taxon>
        <taxon>Agaricomycetidae</taxon>
        <taxon>Boletales</taxon>
        <taxon>Suillineae</taxon>
        <taxon>Rhizopogonaceae</taxon>
        <taxon>Rhizopogon</taxon>
    </lineage>
</organism>
<dbReference type="OrthoDB" id="2689266at2759"/>
<proteinExistence type="predicted"/>
<gene>
    <name evidence="1" type="ORF">K503DRAFT_769846</name>
</gene>
<dbReference type="InParanoid" id="A0A1B7N2L8"/>
<sequence>MGGEWIHLMTRMALIKSNLCAFRWLRQIKTNGTTEEFNLYSSSLTSIQRAVQLRVSSTLPYVH</sequence>
<evidence type="ECO:0000313" key="2">
    <source>
        <dbReference type="Proteomes" id="UP000092154"/>
    </source>
</evidence>